<keyword evidence="2" id="KW-1185">Reference proteome</keyword>
<proteinExistence type="predicted"/>
<dbReference type="InterPro" id="IPR012448">
    <property type="entry name" value="DUF1652"/>
</dbReference>
<protein>
    <submittedName>
        <fullName evidence="1">Uncharacterized protein</fullName>
    </submittedName>
</protein>
<accession>A0A1I3I7Y4</accession>
<dbReference type="OrthoDB" id="6906904at2"/>
<dbReference type="AlphaFoldDB" id="A0A1I3I7Y4"/>
<sequence length="82" mass="8951">MMSARQQRQLIEAAFLPHACKCRASPEGLLTIYVCDAVSDAVLLEVSGVSTAALVNWDAIDKFATDLQRNLKGDEQRERSAG</sequence>
<evidence type="ECO:0000313" key="2">
    <source>
        <dbReference type="Proteomes" id="UP000183018"/>
    </source>
</evidence>
<gene>
    <name evidence="1" type="ORF">SAMN05216602_1490</name>
</gene>
<dbReference type="RefSeq" id="WP_074881736.1">
    <property type="nucleotide sequence ID" value="NZ_FORC01000001.1"/>
</dbReference>
<dbReference type="Pfam" id="PF07865">
    <property type="entry name" value="DUF1652"/>
    <property type="match status" value="1"/>
</dbReference>
<dbReference type="Proteomes" id="UP000183018">
    <property type="component" value="Unassembled WGS sequence"/>
</dbReference>
<reference evidence="2" key="1">
    <citation type="submission" date="2016-10" db="EMBL/GenBank/DDBJ databases">
        <authorList>
            <person name="Varghese N."/>
            <person name="Submissions S."/>
        </authorList>
    </citation>
    <scope>NUCLEOTIDE SEQUENCE [LARGE SCALE GENOMIC DNA]</scope>
    <source>
        <strain evidence="2">LMG 22563</strain>
    </source>
</reference>
<organism evidence="1 2">
    <name type="scientific">Phytopseudomonas argentinensis</name>
    <dbReference type="NCBI Taxonomy" id="289370"/>
    <lineage>
        <taxon>Bacteria</taxon>
        <taxon>Pseudomonadati</taxon>
        <taxon>Pseudomonadota</taxon>
        <taxon>Gammaproteobacteria</taxon>
        <taxon>Pseudomonadales</taxon>
        <taxon>Pseudomonadaceae</taxon>
        <taxon>Phytopseudomonas</taxon>
    </lineage>
</organism>
<name>A0A1I3I7Y4_9GAMM</name>
<dbReference type="EMBL" id="FORC01000001">
    <property type="protein sequence ID" value="SFI44098.1"/>
    <property type="molecule type" value="Genomic_DNA"/>
</dbReference>
<evidence type="ECO:0000313" key="1">
    <source>
        <dbReference type="EMBL" id="SFI44098.1"/>
    </source>
</evidence>